<dbReference type="InterPro" id="IPR014757">
    <property type="entry name" value="Tscrpt_reg_IclR_C"/>
</dbReference>
<dbReference type="Proteomes" id="UP000292507">
    <property type="component" value="Unassembled WGS sequence"/>
</dbReference>
<dbReference type="AlphaFoldDB" id="A0A4Q7Y2T9"/>
<dbReference type="InterPro" id="IPR005471">
    <property type="entry name" value="Tscrpt_reg_IclR_N"/>
</dbReference>
<feature type="domain" description="HTH iclR-type" evidence="7">
    <location>
        <begin position="18"/>
        <end position="79"/>
    </location>
</feature>
<accession>A0A4Q7Y2T9</accession>
<evidence type="ECO:0000313" key="10">
    <source>
        <dbReference type="Proteomes" id="UP000292507"/>
    </source>
</evidence>
<evidence type="ECO:0000259" key="7">
    <source>
        <dbReference type="PROSITE" id="PS51077"/>
    </source>
</evidence>
<dbReference type="Pfam" id="PF09339">
    <property type="entry name" value="HTH_IclR"/>
    <property type="match status" value="1"/>
</dbReference>
<name>A0A4Q7Y2T9_9ACTN</name>
<dbReference type="GO" id="GO:0003700">
    <property type="term" value="F:DNA-binding transcription factor activity"/>
    <property type="evidence" value="ECO:0007669"/>
    <property type="project" value="TreeGrafter"/>
</dbReference>
<evidence type="ECO:0000256" key="2">
    <source>
        <dbReference type="ARBA" id="ARBA00023015"/>
    </source>
</evidence>
<dbReference type="InterPro" id="IPR029016">
    <property type="entry name" value="GAF-like_dom_sf"/>
</dbReference>
<dbReference type="Gene3D" id="3.30.450.40">
    <property type="match status" value="1"/>
</dbReference>
<evidence type="ECO:0000259" key="8">
    <source>
        <dbReference type="PROSITE" id="PS51078"/>
    </source>
</evidence>
<evidence type="ECO:0000256" key="1">
    <source>
        <dbReference type="ARBA" id="ARBA00022798"/>
    </source>
</evidence>
<organism evidence="9 10">
    <name type="scientific">Blastococcus saxobsidens</name>
    <dbReference type="NCBI Taxonomy" id="138336"/>
    <lineage>
        <taxon>Bacteria</taxon>
        <taxon>Bacillati</taxon>
        <taxon>Actinomycetota</taxon>
        <taxon>Actinomycetes</taxon>
        <taxon>Geodermatophilales</taxon>
        <taxon>Geodermatophilaceae</taxon>
        <taxon>Blastococcus</taxon>
    </lineage>
</organism>
<evidence type="ECO:0000256" key="6">
    <source>
        <dbReference type="ARBA" id="ARBA00070406"/>
    </source>
</evidence>
<feature type="domain" description="IclR-ED" evidence="8">
    <location>
        <begin position="80"/>
        <end position="260"/>
    </location>
</feature>
<reference evidence="9 10" key="1">
    <citation type="submission" date="2019-02" db="EMBL/GenBank/DDBJ databases">
        <title>Sequencing the genomes of 1000 actinobacteria strains.</title>
        <authorList>
            <person name="Klenk H.-P."/>
        </authorList>
    </citation>
    <scope>NUCLEOTIDE SEQUENCE [LARGE SCALE GENOMIC DNA]</scope>
    <source>
        <strain evidence="9 10">DSM 44509</strain>
    </source>
</reference>
<dbReference type="GO" id="GO:0003677">
    <property type="term" value="F:DNA binding"/>
    <property type="evidence" value="ECO:0007669"/>
    <property type="project" value="UniProtKB-KW"/>
</dbReference>
<keyword evidence="3" id="KW-0238">DNA-binding</keyword>
<evidence type="ECO:0000256" key="5">
    <source>
        <dbReference type="ARBA" id="ARBA00058938"/>
    </source>
</evidence>
<dbReference type="PANTHER" id="PTHR30136">
    <property type="entry name" value="HELIX-TURN-HELIX TRANSCRIPTIONAL REGULATOR, ICLR FAMILY"/>
    <property type="match status" value="1"/>
</dbReference>
<dbReference type="SMART" id="SM00346">
    <property type="entry name" value="HTH_ICLR"/>
    <property type="match status" value="1"/>
</dbReference>
<evidence type="ECO:0000256" key="4">
    <source>
        <dbReference type="ARBA" id="ARBA00023163"/>
    </source>
</evidence>
<dbReference type="GO" id="GO:0006071">
    <property type="term" value="P:glycerol metabolic process"/>
    <property type="evidence" value="ECO:0007669"/>
    <property type="project" value="UniProtKB-KW"/>
</dbReference>
<dbReference type="PROSITE" id="PS51077">
    <property type="entry name" value="HTH_ICLR"/>
    <property type="match status" value="1"/>
</dbReference>
<keyword evidence="10" id="KW-1185">Reference proteome</keyword>
<proteinExistence type="predicted"/>
<dbReference type="SUPFAM" id="SSF55781">
    <property type="entry name" value="GAF domain-like"/>
    <property type="match status" value="1"/>
</dbReference>
<protein>
    <recommendedName>
        <fullName evidence="6">Glycerol operon regulatory protein</fullName>
    </recommendedName>
</protein>
<dbReference type="PANTHER" id="PTHR30136:SF24">
    <property type="entry name" value="HTH-TYPE TRANSCRIPTIONAL REPRESSOR ALLR"/>
    <property type="match status" value="1"/>
</dbReference>
<evidence type="ECO:0000256" key="3">
    <source>
        <dbReference type="ARBA" id="ARBA00023125"/>
    </source>
</evidence>
<dbReference type="InterPro" id="IPR050707">
    <property type="entry name" value="HTH_MetabolicPath_Reg"/>
</dbReference>
<dbReference type="SUPFAM" id="SSF46785">
    <property type="entry name" value="Winged helix' DNA-binding domain"/>
    <property type="match status" value="1"/>
</dbReference>
<dbReference type="Pfam" id="PF01614">
    <property type="entry name" value="IclR_C"/>
    <property type="match status" value="1"/>
</dbReference>
<gene>
    <name evidence="9" type="ORF">BKA19_0457</name>
</gene>
<dbReference type="FunFam" id="1.10.10.10:FF:000056">
    <property type="entry name" value="IclR family transcriptional regulator"/>
    <property type="match status" value="1"/>
</dbReference>
<evidence type="ECO:0000313" key="9">
    <source>
        <dbReference type="EMBL" id="RZU30828.1"/>
    </source>
</evidence>
<dbReference type="PROSITE" id="PS51078">
    <property type="entry name" value="ICLR_ED"/>
    <property type="match status" value="1"/>
</dbReference>
<keyword evidence="1" id="KW-0319">Glycerol metabolism</keyword>
<dbReference type="GO" id="GO:0045892">
    <property type="term" value="P:negative regulation of DNA-templated transcription"/>
    <property type="evidence" value="ECO:0007669"/>
    <property type="project" value="TreeGrafter"/>
</dbReference>
<keyword evidence="2" id="KW-0805">Transcription regulation</keyword>
<comment type="function">
    <text evidence="5">May be an activator protein for the gylABX operon.</text>
</comment>
<dbReference type="InterPro" id="IPR036388">
    <property type="entry name" value="WH-like_DNA-bd_sf"/>
</dbReference>
<dbReference type="InterPro" id="IPR036390">
    <property type="entry name" value="WH_DNA-bd_sf"/>
</dbReference>
<dbReference type="EMBL" id="SHKV01000001">
    <property type="protein sequence ID" value="RZU30828.1"/>
    <property type="molecule type" value="Genomic_DNA"/>
</dbReference>
<sequence length="260" mass="28379">MQPPPSTPEYGALPQYPIDSVDNALRLLVLFGERPTLRLTDVSRGLGVASSTAHRLLAMLQYRGFVRQDAATRSYVPGPTLEQLAFDVLRRLDARTRARPILERLNAELQETIHLGRLEGSAVHFVDSIESSRALRVVGRLGRSMPAYCTSTGKALLAGLSCEELSQLYPDEELTRITANTIGTRTELRAALADVRMNGYAQSQEESEEGVASLAVAVTADRSPRLAITVSVPVSRMSDATRKEILERLIPAAEELGALL</sequence>
<dbReference type="Gene3D" id="1.10.10.10">
    <property type="entry name" value="Winged helix-like DNA-binding domain superfamily/Winged helix DNA-binding domain"/>
    <property type="match status" value="1"/>
</dbReference>
<keyword evidence="4" id="KW-0804">Transcription</keyword>
<comment type="caution">
    <text evidence="9">The sequence shown here is derived from an EMBL/GenBank/DDBJ whole genome shotgun (WGS) entry which is preliminary data.</text>
</comment>